<dbReference type="InterPro" id="IPR023801">
    <property type="entry name" value="His_deacetylse_dom"/>
</dbReference>
<dbReference type="Pfam" id="PF00850">
    <property type="entry name" value="Hist_deacetyl"/>
    <property type="match status" value="1"/>
</dbReference>
<gene>
    <name evidence="4" type="primary">acuC</name>
    <name evidence="4" type="ORF">MPOCJGCO_3626</name>
</gene>
<keyword evidence="5" id="KW-1185">Reference proteome</keyword>
<evidence type="ECO:0000256" key="2">
    <source>
        <dbReference type="ARBA" id="ARBA00022801"/>
    </source>
</evidence>
<name>A0ABQ4U3R3_9HYPH</name>
<dbReference type="PANTHER" id="PTHR10625:SF19">
    <property type="entry name" value="HISTONE DEACETYLASE 12"/>
    <property type="match status" value="1"/>
</dbReference>
<evidence type="ECO:0000256" key="1">
    <source>
        <dbReference type="ARBA" id="ARBA00005947"/>
    </source>
</evidence>
<evidence type="ECO:0000313" key="5">
    <source>
        <dbReference type="Proteomes" id="UP001055057"/>
    </source>
</evidence>
<dbReference type="SUPFAM" id="SSF52768">
    <property type="entry name" value="Arginase/deacetylase"/>
    <property type="match status" value="1"/>
</dbReference>
<dbReference type="Gene3D" id="3.40.800.20">
    <property type="entry name" value="Histone deacetylase domain"/>
    <property type="match status" value="1"/>
</dbReference>
<dbReference type="InterPro" id="IPR000286">
    <property type="entry name" value="HDACs"/>
</dbReference>
<protein>
    <submittedName>
        <fullName evidence="4">Acetoin utilization protein AcuC</fullName>
    </submittedName>
</protein>
<evidence type="ECO:0000313" key="4">
    <source>
        <dbReference type="EMBL" id="GJE61504.1"/>
    </source>
</evidence>
<organism evidence="4 5">
    <name type="scientific">Methylobacterium trifolii</name>
    <dbReference type="NCBI Taxonomy" id="1003092"/>
    <lineage>
        <taxon>Bacteria</taxon>
        <taxon>Pseudomonadati</taxon>
        <taxon>Pseudomonadota</taxon>
        <taxon>Alphaproteobacteria</taxon>
        <taxon>Hyphomicrobiales</taxon>
        <taxon>Methylobacteriaceae</taxon>
        <taxon>Methylobacterium</taxon>
    </lineage>
</organism>
<keyword evidence="2" id="KW-0378">Hydrolase</keyword>
<reference evidence="4" key="1">
    <citation type="journal article" date="2021" name="Front. Microbiol.">
        <title>Comprehensive Comparative Genomics and Phenotyping of Methylobacterium Species.</title>
        <authorList>
            <person name="Alessa O."/>
            <person name="Ogura Y."/>
            <person name="Fujitani Y."/>
            <person name="Takami H."/>
            <person name="Hayashi T."/>
            <person name="Sahin N."/>
            <person name="Tani A."/>
        </authorList>
    </citation>
    <scope>NUCLEOTIDE SEQUENCE</scope>
    <source>
        <strain evidence="4">DSM 23632</strain>
    </source>
</reference>
<dbReference type="CDD" id="cd09993">
    <property type="entry name" value="HDAC_classIV"/>
    <property type="match status" value="1"/>
</dbReference>
<dbReference type="InterPro" id="IPR037138">
    <property type="entry name" value="His_deacetylse_dom_sf"/>
</dbReference>
<reference evidence="4" key="2">
    <citation type="submission" date="2021-08" db="EMBL/GenBank/DDBJ databases">
        <authorList>
            <person name="Tani A."/>
            <person name="Ola A."/>
            <person name="Ogura Y."/>
            <person name="Katsura K."/>
            <person name="Hayashi T."/>
        </authorList>
    </citation>
    <scope>NUCLEOTIDE SEQUENCE</scope>
    <source>
        <strain evidence="4">DSM 23632</strain>
    </source>
</reference>
<dbReference type="InterPro" id="IPR023696">
    <property type="entry name" value="Ureohydrolase_dom_sf"/>
</dbReference>
<dbReference type="PANTHER" id="PTHR10625">
    <property type="entry name" value="HISTONE DEACETYLASE HDAC1-RELATED"/>
    <property type="match status" value="1"/>
</dbReference>
<dbReference type="RefSeq" id="WP_238184068.1">
    <property type="nucleotide sequence ID" value="NZ_BPRB01000220.1"/>
</dbReference>
<comment type="similarity">
    <text evidence="1">Belongs to the histone deacetylase family.</text>
</comment>
<sequence>MIPPIVFHPAFEAPLPEGHRFPMGKYGRLAETLLARGLAPRGFATPQPAGADLLTLAHDPAYVAAVLGGAVPRAVEKDIGLPVTPPLVARSCASVGGTLLAARLALAGGLAGSTAGGSHHARRTQGAGFCVFNDVAVAARALQAEGAIGRALVVDLDVHQGDGTADCLSRSPDLFTLSIHCEANYPPRKIAGDLDVGLPDRLGDAEYLAVLSARLPPLLDALRPDLVFYNAGVDPHRDDRLGRLSLTDDGLAARDRTVVAQARARGIPLVAVIGGGYTDDIAALAGRHALVFEAMAAQAAG</sequence>
<dbReference type="PRINTS" id="PR01270">
    <property type="entry name" value="HDASUPER"/>
</dbReference>
<dbReference type="InterPro" id="IPR044150">
    <property type="entry name" value="HDAC_classIV"/>
</dbReference>
<dbReference type="EMBL" id="BPRB01000220">
    <property type="protein sequence ID" value="GJE61504.1"/>
    <property type="molecule type" value="Genomic_DNA"/>
</dbReference>
<proteinExistence type="inferred from homology"/>
<comment type="caution">
    <text evidence="4">The sequence shown here is derived from an EMBL/GenBank/DDBJ whole genome shotgun (WGS) entry which is preliminary data.</text>
</comment>
<accession>A0ABQ4U3R3</accession>
<dbReference type="Proteomes" id="UP001055057">
    <property type="component" value="Unassembled WGS sequence"/>
</dbReference>
<evidence type="ECO:0000259" key="3">
    <source>
        <dbReference type="Pfam" id="PF00850"/>
    </source>
</evidence>
<feature type="domain" description="Histone deacetylase" evidence="3">
    <location>
        <begin position="19"/>
        <end position="283"/>
    </location>
</feature>